<evidence type="ECO:0000259" key="7">
    <source>
        <dbReference type="PROSITE" id="PS50157"/>
    </source>
</evidence>
<dbReference type="Pfam" id="PF00096">
    <property type="entry name" value="zf-C2H2"/>
    <property type="match status" value="3"/>
</dbReference>
<evidence type="ECO:0000313" key="9">
    <source>
        <dbReference type="RefSeq" id="XP_024889044.1"/>
    </source>
</evidence>
<dbReference type="Proteomes" id="UP000504618">
    <property type="component" value="Unplaced"/>
</dbReference>
<dbReference type="AlphaFoldDB" id="A0A6J1R218"/>
<keyword evidence="1" id="KW-0479">Metal-binding</keyword>
<evidence type="ECO:0000256" key="1">
    <source>
        <dbReference type="ARBA" id="ARBA00022723"/>
    </source>
</evidence>
<feature type="domain" description="C2H2-type" evidence="7">
    <location>
        <begin position="289"/>
        <end position="318"/>
    </location>
</feature>
<dbReference type="Gene3D" id="3.30.160.60">
    <property type="entry name" value="Classic Zinc Finger"/>
    <property type="match status" value="3"/>
</dbReference>
<dbReference type="PANTHER" id="PTHR23235">
    <property type="entry name" value="KRUEPPEL-LIKE TRANSCRIPTION FACTOR"/>
    <property type="match status" value="1"/>
</dbReference>
<keyword evidence="3 5" id="KW-0863">Zinc-finger</keyword>
<feature type="domain" description="C2H2-type" evidence="7">
    <location>
        <begin position="261"/>
        <end position="288"/>
    </location>
</feature>
<dbReference type="GeneID" id="112465636"/>
<accession>A0A6J1R218</accession>
<dbReference type="SUPFAM" id="SSF57667">
    <property type="entry name" value="beta-beta-alpha zinc fingers"/>
    <property type="match status" value="2"/>
</dbReference>
<name>A0A6J1R218_9HYME</name>
<dbReference type="FunFam" id="3.30.160.60:FF:000257">
    <property type="entry name" value="ZXD family zinc finger C"/>
    <property type="match status" value="1"/>
</dbReference>
<evidence type="ECO:0000313" key="8">
    <source>
        <dbReference type="Proteomes" id="UP000504618"/>
    </source>
</evidence>
<reference evidence="9" key="1">
    <citation type="submission" date="2025-08" db="UniProtKB">
        <authorList>
            <consortium name="RefSeq"/>
        </authorList>
    </citation>
    <scope>IDENTIFICATION</scope>
    <source>
        <tissue evidence="9">Whole body</tissue>
    </source>
</reference>
<dbReference type="GO" id="GO:0000981">
    <property type="term" value="F:DNA-binding transcription factor activity, RNA polymerase II-specific"/>
    <property type="evidence" value="ECO:0007669"/>
    <property type="project" value="TreeGrafter"/>
</dbReference>
<protein>
    <submittedName>
        <fullName evidence="9">Krueppel-like factor 10</fullName>
    </submittedName>
</protein>
<dbReference type="GO" id="GO:0008270">
    <property type="term" value="F:zinc ion binding"/>
    <property type="evidence" value="ECO:0007669"/>
    <property type="project" value="UniProtKB-KW"/>
</dbReference>
<feature type="region of interest" description="Disordered" evidence="6">
    <location>
        <begin position="36"/>
        <end position="84"/>
    </location>
</feature>
<dbReference type="RefSeq" id="XP_024889044.1">
    <property type="nucleotide sequence ID" value="XM_025033276.1"/>
</dbReference>
<keyword evidence="2" id="KW-0677">Repeat</keyword>
<feature type="compositionally biased region" description="Low complexity" evidence="6">
    <location>
        <begin position="48"/>
        <end position="60"/>
    </location>
</feature>
<dbReference type="FunFam" id="3.30.160.60:FF:000624">
    <property type="entry name" value="zinc finger protein 697"/>
    <property type="match status" value="1"/>
</dbReference>
<dbReference type="PROSITE" id="PS50157">
    <property type="entry name" value="ZINC_FINGER_C2H2_2"/>
    <property type="match status" value="3"/>
</dbReference>
<dbReference type="InterPro" id="IPR013087">
    <property type="entry name" value="Znf_C2H2_type"/>
</dbReference>
<keyword evidence="4" id="KW-0862">Zinc</keyword>
<dbReference type="SMART" id="SM00355">
    <property type="entry name" value="ZnF_C2H2"/>
    <property type="match status" value="3"/>
</dbReference>
<organism evidence="8 9">
    <name type="scientific">Temnothorax curvispinosus</name>
    <dbReference type="NCBI Taxonomy" id="300111"/>
    <lineage>
        <taxon>Eukaryota</taxon>
        <taxon>Metazoa</taxon>
        <taxon>Ecdysozoa</taxon>
        <taxon>Arthropoda</taxon>
        <taxon>Hexapoda</taxon>
        <taxon>Insecta</taxon>
        <taxon>Pterygota</taxon>
        <taxon>Neoptera</taxon>
        <taxon>Endopterygota</taxon>
        <taxon>Hymenoptera</taxon>
        <taxon>Apocrita</taxon>
        <taxon>Aculeata</taxon>
        <taxon>Formicoidea</taxon>
        <taxon>Formicidae</taxon>
        <taxon>Myrmicinae</taxon>
        <taxon>Temnothorax</taxon>
    </lineage>
</organism>
<evidence type="ECO:0000256" key="4">
    <source>
        <dbReference type="ARBA" id="ARBA00022833"/>
    </source>
</evidence>
<feature type="domain" description="C2H2-type" evidence="7">
    <location>
        <begin position="319"/>
        <end position="346"/>
    </location>
</feature>
<evidence type="ECO:0000256" key="2">
    <source>
        <dbReference type="ARBA" id="ARBA00022737"/>
    </source>
</evidence>
<keyword evidence="8" id="KW-1185">Reference proteome</keyword>
<sequence length="377" mass="42238">MSKPKTMGLFRPWNDMETTNKASEIVIVDNALRNVSSSRQEDDEQVVSSTTSTTLTSTAETSDDCDGNVLDEGTAASTSLTGSRRTRIEKGESFDDVATTRTTPSLKDEEEAFVVQGARRSSRAFHLQEPVNSMIPVPRVTPTRDSDEFNDSSDVISSNYLSALREFRPSEDFAAIIGAYPMTVANSDVAGPWTVSSDRIPDVPRIHPGIYSGIHPGFQPGIYPGIFPLNLYNHSVEEAVQMVHRQDVVAKEMKKMRPKKHSCPHCSMAFSNGGQLTGHIRIHTGERPFKCDVETCGKRFTRNEELTRHKRIHTGVRPYSCVFCKKRFGRKDHLKKHMRTHEVRDSYRVSTAALGMIASLSYPFQQSTELSPYLYQI</sequence>
<proteinExistence type="predicted"/>
<evidence type="ECO:0000256" key="3">
    <source>
        <dbReference type="ARBA" id="ARBA00022771"/>
    </source>
</evidence>
<dbReference type="PROSITE" id="PS00028">
    <property type="entry name" value="ZINC_FINGER_C2H2_1"/>
    <property type="match status" value="3"/>
</dbReference>
<evidence type="ECO:0000256" key="5">
    <source>
        <dbReference type="PROSITE-ProRule" id="PRU00042"/>
    </source>
</evidence>
<dbReference type="OrthoDB" id="8922241at2759"/>
<evidence type="ECO:0000256" key="6">
    <source>
        <dbReference type="SAM" id="MobiDB-lite"/>
    </source>
</evidence>
<dbReference type="PANTHER" id="PTHR23235:SF139">
    <property type="entry name" value="HUCKEBEIN"/>
    <property type="match status" value="1"/>
</dbReference>
<dbReference type="GO" id="GO:0000978">
    <property type="term" value="F:RNA polymerase II cis-regulatory region sequence-specific DNA binding"/>
    <property type="evidence" value="ECO:0007669"/>
    <property type="project" value="TreeGrafter"/>
</dbReference>
<gene>
    <name evidence="9" type="primary">LOC112465636</name>
</gene>
<dbReference type="InterPro" id="IPR036236">
    <property type="entry name" value="Znf_C2H2_sf"/>
</dbReference>